<accession>A0A2I0J1R4</accession>
<comment type="caution">
    <text evidence="1">The sequence shown here is derived from an EMBL/GenBank/DDBJ whole genome shotgun (WGS) entry which is preliminary data.</text>
</comment>
<dbReference type="AlphaFoldDB" id="A0A2I0J1R4"/>
<keyword evidence="2" id="KW-1185">Reference proteome</keyword>
<gene>
    <name evidence="1" type="ORF">CRG98_029431</name>
</gene>
<organism evidence="1 2">
    <name type="scientific">Punica granatum</name>
    <name type="common">Pomegranate</name>
    <dbReference type="NCBI Taxonomy" id="22663"/>
    <lineage>
        <taxon>Eukaryota</taxon>
        <taxon>Viridiplantae</taxon>
        <taxon>Streptophyta</taxon>
        <taxon>Embryophyta</taxon>
        <taxon>Tracheophyta</taxon>
        <taxon>Spermatophyta</taxon>
        <taxon>Magnoliopsida</taxon>
        <taxon>eudicotyledons</taxon>
        <taxon>Gunneridae</taxon>
        <taxon>Pentapetalae</taxon>
        <taxon>rosids</taxon>
        <taxon>malvids</taxon>
        <taxon>Myrtales</taxon>
        <taxon>Lythraceae</taxon>
        <taxon>Punica</taxon>
    </lineage>
</organism>
<dbReference type="EMBL" id="PGOL01002142">
    <property type="protein sequence ID" value="PKI50187.1"/>
    <property type="molecule type" value="Genomic_DNA"/>
</dbReference>
<evidence type="ECO:0000313" key="2">
    <source>
        <dbReference type="Proteomes" id="UP000233551"/>
    </source>
</evidence>
<dbReference type="Proteomes" id="UP000233551">
    <property type="component" value="Unassembled WGS sequence"/>
</dbReference>
<dbReference type="GeneID" id="116215876"/>
<reference evidence="1 2" key="1">
    <citation type="submission" date="2017-11" db="EMBL/GenBank/DDBJ databases">
        <title>De-novo sequencing of pomegranate (Punica granatum L.) genome.</title>
        <authorList>
            <person name="Akparov Z."/>
            <person name="Amiraslanov A."/>
            <person name="Hajiyeva S."/>
            <person name="Abbasov M."/>
            <person name="Kaur K."/>
            <person name="Hamwieh A."/>
            <person name="Solovyev V."/>
            <person name="Salamov A."/>
            <person name="Braich B."/>
            <person name="Kosarev P."/>
            <person name="Mahmoud A."/>
            <person name="Hajiyev E."/>
            <person name="Babayeva S."/>
            <person name="Izzatullayeva V."/>
            <person name="Mammadov A."/>
            <person name="Mammadov A."/>
            <person name="Sharifova S."/>
            <person name="Ojaghi J."/>
            <person name="Eynullazada K."/>
            <person name="Bayramov B."/>
            <person name="Abdulazimova A."/>
            <person name="Shahmuradov I."/>
        </authorList>
    </citation>
    <scope>NUCLEOTIDE SEQUENCE [LARGE SCALE GENOMIC DNA]</scope>
    <source>
        <strain evidence="2">cv. AG2017</strain>
        <tissue evidence="1">Leaf</tissue>
    </source>
</reference>
<protein>
    <submittedName>
        <fullName evidence="1">Uncharacterized protein</fullName>
    </submittedName>
</protein>
<evidence type="ECO:0000313" key="1">
    <source>
        <dbReference type="EMBL" id="PKI50187.1"/>
    </source>
</evidence>
<name>A0A2I0J1R4_PUNGR</name>
<sequence>MAAKITCRSRAKDLLEEIDLPRVILEAHPVGGDRIVLGLLRLPRFDIGALRRRANFRSNIRQLLPFFAFIFQIWCALSRGEPADTWVRACFIVCLLLVTIICSLLIELSQSRNFGLAEEQRRLVRYVGWAQEAGMAIVTAGMIWWILCLPFDIDSSIGGSSGSPT</sequence>
<proteinExistence type="predicted"/>